<proteinExistence type="predicted"/>
<organism evidence="1 2">
    <name type="scientific">Calocera cornea HHB12733</name>
    <dbReference type="NCBI Taxonomy" id="1353952"/>
    <lineage>
        <taxon>Eukaryota</taxon>
        <taxon>Fungi</taxon>
        <taxon>Dikarya</taxon>
        <taxon>Basidiomycota</taxon>
        <taxon>Agaricomycotina</taxon>
        <taxon>Dacrymycetes</taxon>
        <taxon>Dacrymycetales</taxon>
        <taxon>Dacrymycetaceae</taxon>
        <taxon>Calocera</taxon>
    </lineage>
</organism>
<sequence length="122" mass="13862">MMFASKERLVLRLIDAPETVLHGMSEEFARMQVMNAIAEDNLKVIRRTVGASEDLKSELYRILVAPVSGKELKPKKCYQIVTGTIYETAHEVIEIDDEDNDNEELVVSKAKLKNKGKQRARD</sequence>
<protein>
    <submittedName>
        <fullName evidence="1">Uncharacterized protein</fullName>
    </submittedName>
</protein>
<evidence type="ECO:0000313" key="1">
    <source>
        <dbReference type="EMBL" id="KZT60124.1"/>
    </source>
</evidence>
<accession>A0A165I4M3</accession>
<dbReference type="EMBL" id="KV423934">
    <property type="protein sequence ID" value="KZT60124.1"/>
    <property type="molecule type" value="Genomic_DNA"/>
</dbReference>
<dbReference type="AlphaFoldDB" id="A0A165I4M3"/>
<dbReference type="InParanoid" id="A0A165I4M3"/>
<reference evidence="1 2" key="1">
    <citation type="journal article" date="2016" name="Mol. Biol. Evol.">
        <title>Comparative Genomics of Early-Diverging Mushroom-Forming Fungi Provides Insights into the Origins of Lignocellulose Decay Capabilities.</title>
        <authorList>
            <person name="Nagy L.G."/>
            <person name="Riley R."/>
            <person name="Tritt A."/>
            <person name="Adam C."/>
            <person name="Daum C."/>
            <person name="Floudas D."/>
            <person name="Sun H."/>
            <person name="Yadav J.S."/>
            <person name="Pangilinan J."/>
            <person name="Larsson K.H."/>
            <person name="Matsuura K."/>
            <person name="Barry K."/>
            <person name="Labutti K."/>
            <person name="Kuo R."/>
            <person name="Ohm R.A."/>
            <person name="Bhattacharya S.S."/>
            <person name="Shirouzu T."/>
            <person name="Yoshinaga Y."/>
            <person name="Martin F.M."/>
            <person name="Grigoriev I.V."/>
            <person name="Hibbett D.S."/>
        </authorList>
    </citation>
    <scope>NUCLEOTIDE SEQUENCE [LARGE SCALE GENOMIC DNA]</scope>
    <source>
        <strain evidence="1 2">HHB12733</strain>
    </source>
</reference>
<gene>
    <name evidence="1" type="ORF">CALCODRAFT_481003</name>
</gene>
<evidence type="ECO:0000313" key="2">
    <source>
        <dbReference type="Proteomes" id="UP000076842"/>
    </source>
</evidence>
<dbReference type="Proteomes" id="UP000076842">
    <property type="component" value="Unassembled WGS sequence"/>
</dbReference>
<name>A0A165I4M3_9BASI</name>
<keyword evidence="2" id="KW-1185">Reference proteome</keyword>